<gene>
    <name evidence="2" type="ORF">MKZ38_001844</name>
</gene>
<accession>A0AAD5WTK1</accession>
<reference evidence="2" key="1">
    <citation type="submission" date="2022-07" db="EMBL/GenBank/DDBJ databases">
        <title>Draft genome sequence of Zalerion maritima ATCC 34329, a (micro)plastics degrading marine fungus.</title>
        <authorList>
            <person name="Paco A."/>
            <person name="Goncalves M.F.M."/>
            <person name="Rocha-Santos T.A.P."/>
            <person name="Alves A."/>
        </authorList>
    </citation>
    <scope>NUCLEOTIDE SEQUENCE</scope>
    <source>
        <strain evidence="2">ATCC 34329</strain>
    </source>
</reference>
<evidence type="ECO:0000313" key="3">
    <source>
        <dbReference type="Proteomes" id="UP001201980"/>
    </source>
</evidence>
<sequence length="119" mass="12373">MSPTGATYGADKMLCTTTKLRGGALTSPLGPTLFLANSDMFPQYTKLNNTQMKLSSFMAGLGDFQLVKNGLMRRSSEVGDKISGTAILKIPRITAGSTTVDTTGSITGSTTGEVTGSMP</sequence>
<proteinExistence type="predicted"/>
<dbReference type="Proteomes" id="UP001201980">
    <property type="component" value="Unassembled WGS sequence"/>
</dbReference>
<evidence type="ECO:0000313" key="2">
    <source>
        <dbReference type="EMBL" id="KAJ2901456.1"/>
    </source>
</evidence>
<feature type="region of interest" description="Disordered" evidence="1">
    <location>
        <begin position="99"/>
        <end position="119"/>
    </location>
</feature>
<dbReference type="EMBL" id="JAKWBI020000151">
    <property type="protein sequence ID" value="KAJ2901456.1"/>
    <property type="molecule type" value="Genomic_DNA"/>
</dbReference>
<dbReference type="AlphaFoldDB" id="A0AAD5WTK1"/>
<keyword evidence="3" id="KW-1185">Reference proteome</keyword>
<protein>
    <submittedName>
        <fullName evidence="2">Uncharacterized protein</fullName>
    </submittedName>
</protein>
<comment type="caution">
    <text evidence="2">The sequence shown here is derived from an EMBL/GenBank/DDBJ whole genome shotgun (WGS) entry which is preliminary data.</text>
</comment>
<organism evidence="2 3">
    <name type="scientific">Zalerion maritima</name>
    <dbReference type="NCBI Taxonomy" id="339359"/>
    <lineage>
        <taxon>Eukaryota</taxon>
        <taxon>Fungi</taxon>
        <taxon>Dikarya</taxon>
        <taxon>Ascomycota</taxon>
        <taxon>Pezizomycotina</taxon>
        <taxon>Sordariomycetes</taxon>
        <taxon>Lulworthiomycetidae</taxon>
        <taxon>Lulworthiales</taxon>
        <taxon>Lulworthiaceae</taxon>
        <taxon>Zalerion</taxon>
    </lineage>
</organism>
<evidence type="ECO:0000256" key="1">
    <source>
        <dbReference type="SAM" id="MobiDB-lite"/>
    </source>
</evidence>
<name>A0AAD5WTK1_9PEZI</name>